<evidence type="ECO:0000256" key="1">
    <source>
        <dbReference type="ARBA" id="ARBA00008909"/>
    </source>
</evidence>
<dbReference type="GO" id="GO:0006260">
    <property type="term" value="P:DNA replication"/>
    <property type="evidence" value="ECO:0007669"/>
    <property type="project" value="UniProtKB-KW"/>
</dbReference>
<dbReference type="RefSeq" id="WP_002599812.1">
    <property type="nucleotide sequence ID" value="NZ_LTAY01000090.1"/>
</dbReference>
<dbReference type="GO" id="GO:0003677">
    <property type="term" value="F:DNA binding"/>
    <property type="evidence" value="ECO:0007669"/>
    <property type="project" value="InterPro"/>
</dbReference>
<accession>A0A1V4ST53</accession>
<dbReference type="AlphaFoldDB" id="A0A1V4ST53"/>
<evidence type="ECO:0000313" key="4">
    <source>
        <dbReference type="Proteomes" id="UP000191448"/>
    </source>
</evidence>
<sequence>MLRLDNNKKEKNIQENPYEKEKNKITKKKKNNIKLSKFLEPLVSKKTLKDVNECGNYIEYVTDIEEKKYKLYRAFFCKNRFCPMCSWRKSLKDSLLISILMKYIETELNYEFVFLTLTVKNIKGDELNDKIKEMNKAFTKMLKRAEIKNLTEGFIRKLEITYQKEKFITKELYEKKYDYYKKRNLKIGDLEPNFDTFHPHFHCVIAVKKQNRNTRINQKRWKELWQESMKDKSITQIRVDDIKKKSDNKEVFEVAKYSAKDADYLVNENVFNYFYKALKGKQLITFSGCFKDALILYKLGKLDYLKEIDKTEYVYCVGLTWVEKKYILDTFRELSDEEYKEINKRLIDELDCEIDD</sequence>
<proteinExistence type="inferred from homology"/>
<dbReference type="InterPro" id="IPR000989">
    <property type="entry name" value="Rep"/>
</dbReference>
<keyword evidence="2" id="KW-0235">DNA replication</keyword>
<reference evidence="3 4" key="1">
    <citation type="submission" date="2016-02" db="EMBL/GenBank/DDBJ databases">
        <title>Genome sequence of Clostridium thermobutyricum DSM 4928.</title>
        <authorList>
            <person name="Poehlein A."/>
            <person name="Daniel R."/>
        </authorList>
    </citation>
    <scope>NUCLEOTIDE SEQUENCE [LARGE SCALE GENOMIC DNA]</scope>
    <source>
        <strain evidence="3 4">DSM 4928</strain>
    </source>
</reference>
<gene>
    <name evidence="3" type="ORF">CLTHE_28710</name>
</gene>
<organism evidence="3 4">
    <name type="scientific">Clostridium thermobutyricum DSM 4928</name>
    <dbReference type="NCBI Taxonomy" id="1121339"/>
    <lineage>
        <taxon>Bacteria</taxon>
        <taxon>Bacillati</taxon>
        <taxon>Bacillota</taxon>
        <taxon>Clostridia</taxon>
        <taxon>Eubacteriales</taxon>
        <taxon>Clostridiaceae</taxon>
        <taxon>Clostridium</taxon>
    </lineage>
</organism>
<evidence type="ECO:0000313" key="3">
    <source>
        <dbReference type="EMBL" id="OPX46471.1"/>
    </source>
</evidence>
<name>A0A1V4ST53_9CLOT</name>
<dbReference type="Pfam" id="PF01446">
    <property type="entry name" value="Rep_1"/>
    <property type="match status" value="1"/>
</dbReference>
<dbReference type="Proteomes" id="UP000191448">
    <property type="component" value="Unassembled WGS sequence"/>
</dbReference>
<protein>
    <submittedName>
        <fullName evidence="3">Replication protein</fullName>
    </submittedName>
</protein>
<dbReference type="OrthoDB" id="5540934at2"/>
<evidence type="ECO:0000256" key="2">
    <source>
        <dbReference type="ARBA" id="ARBA00022705"/>
    </source>
</evidence>
<comment type="caution">
    <text evidence="3">The sequence shown here is derived from an EMBL/GenBank/DDBJ whole genome shotgun (WGS) entry which is preliminary data.</text>
</comment>
<comment type="similarity">
    <text evidence="1">Belongs to the Gram-positive plasmids replication protein type 1 family.</text>
</comment>
<dbReference type="EMBL" id="LTAY01000090">
    <property type="protein sequence ID" value="OPX46471.1"/>
    <property type="molecule type" value="Genomic_DNA"/>
</dbReference>